<dbReference type="PROSITE" id="PS51186">
    <property type="entry name" value="GNAT"/>
    <property type="match status" value="1"/>
</dbReference>
<dbReference type="PANTHER" id="PTHR36449:SF1">
    <property type="entry name" value="ACETYLTRANSFERASE"/>
    <property type="match status" value="1"/>
</dbReference>
<gene>
    <name evidence="7" type="ORF">LRP29_14995</name>
</gene>
<protein>
    <submittedName>
        <fullName evidence="7">GNAT family N-acetyltransferase</fullName>
    </submittedName>
</protein>
<dbReference type="Proteomes" id="UP001060070">
    <property type="component" value="Chromosome"/>
</dbReference>
<reference evidence="7 8" key="1">
    <citation type="journal article" date="2022" name="Microbiol. Resour. Announc.">
        <title>Complete Genome Sequence of Mesorhizobium ciceri Strain R30, a Rhizobium Used as a Commercial Inoculant for Chickpea in Argentina.</title>
        <authorList>
            <person name="Foresto E."/>
            <person name="Revale S."/>
            <person name="Primo E."/>
            <person name="Nievas F."/>
            <person name="Carezzano E."/>
            <person name="Puente M."/>
            <person name="Alzari P."/>
            <person name="Mart M."/>
            <person name="Ben-Assaya M."/>
            <person name="Mornico D."/>
            <person name="Santoro M."/>
            <person name="Mart F."/>
            <person name="Giordano W."/>
            <person name="Bogino P."/>
        </authorList>
    </citation>
    <scope>NUCLEOTIDE SEQUENCE [LARGE SCALE GENOMIC DNA]</scope>
    <source>
        <strain evidence="7 8">R30</strain>
    </source>
</reference>
<dbReference type="Gene3D" id="3.40.630.30">
    <property type="match status" value="1"/>
</dbReference>
<evidence type="ECO:0000256" key="1">
    <source>
        <dbReference type="ARBA" id="ARBA00022491"/>
    </source>
</evidence>
<dbReference type="CDD" id="cd04301">
    <property type="entry name" value="NAT_SF"/>
    <property type="match status" value="1"/>
</dbReference>
<dbReference type="GO" id="GO:0016747">
    <property type="term" value="F:acyltransferase activity, transferring groups other than amino-acyl groups"/>
    <property type="evidence" value="ECO:0007669"/>
    <property type="project" value="InterPro"/>
</dbReference>
<keyword evidence="2" id="KW-1277">Toxin-antitoxin system</keyword>
<dbReference type="RefSeq" id="WP_024501771.1">
    <property type="nucleotide sequence ID" value="NZ_CP088147.1"/>
</dbReference>
<evidence type="ECO:0000313" key="8">
    <source>
        <dbReference type="Proteomes" id="UP001060070"/>
    </source>
</evidence>
<dbReference type="SUPFAM" id="SSF55729">
    <property type="entry name" value="Acyl-CoA N-acyltransferases (Nat)"/>
    <property type="match status" value="1"/>
</dbReference>
<evidence type="ECO:0000256" key="4">
    <source>
        <dbReference type="ARBA" id="ARBA00023315"/>
    </source>
</evidence>
<keyword evidence="8" id="KW-1185">Reference proteome</keyword>
<organism evidence="7 8">
    <name type="scientific">Mesorhizobium ciceri</name>
    <dbReference type="NCBI Taxonomy" id="39645"/>
    <lineage>
        <taxon>Bacteria</taxon>
        <taxon>Pseudomonadati</taxon>
        <taxon>Pseudomonadota</taxon>
        <taxon>Alphaproteobacteria</taxon>
        <taxon>Hyphomicrobiales</taxon>
        <taxon>Phyllobacteriaceae</taxon>
        <taxon>Mesorhizobium</taxon>
    </lineage>
</organism>
<keyword evidence="4" id="KW-0012">Acyltransferase</keyword>
<name>A0AB38TJF1_9HYPH</name>
<dbReference type="Pfam" id="PF13508">
    <property type="entry name" value="Acetyltransf_7"/>
    <property type="match status" value="1"/>
</dbReference>
<comment type="catalytic activity">
    <reaction evidence="5">
        <text>glycyl-tRNA(Gly) + acetyl-CoA = N-acetylglycyl-tRNA(Gly) + CoA + H(+)</text>
        <dbReference type="Rhea" id="RHEA:81867"/>
        <dbReference type="Rhea" id="RHEA-COMP:9683"/>
        <dbReference type="Rhea" id="RHEA-COMP:19766"/>
        <dbReference type="ChEBI" id="CHEBI:15378"/>
        <dbReference type="ChEBI" id="CHEBI:57287"/>
        <dbReference type="ChEBI" id="CHEBI:57288"/>
        <dbReference type="ChEBI" id="CHEBI:78522"/>
        <dbReference type="ChEBI" id="CHEBI:232036"/>
    </reaction>
</comment>
<dbReference type="InterPro" id="IPR000182">
    <property type="entry name" value="GNAT_dom"/>
</dbReference>
<evidence type="ECO:0000256" key="3">
    <source>
        <dbReference type="ARBA" id="ARBA00022679"/>
    </source>
</evidence>
<feature type="domain" description="N-acetyltransferase" evidence="6">
    <location>
        <begin position="1"/>
        <end position="164"/>
    </location>
</feature>
<sequence length="164" mass="17660">MTLSVPVPLADHHELGEFSSGITALDDWLKKRARTNQAGGVSRTYVTCKGNRVIGYYAVASGAVKMVETSSRFRRNMPDPIPVAVLGRLAVDQAYHGRGIGRALVRDAGLRILQAAEILGIKGIVVHAISDDARAFYITIGFERSPVEPLTLMVTLADLSESIG</sequence>
<keyword evidence="1" id="KW-0678">Repressor</keyword>
<dbReference type="PANTHER" id="PTHR36449">
    <property type="entry name" value="ACETYLTRANSFERASE-RELATED"/>
    <property type="match status" value="1"/>
</dbReference>
<dbReference type="InterPro" id="IPR016181">
    <property type="entry name" value="Acyl_CoA_acyltransferase"/>
</dbReference>
<evidence type="ECO:0000256" key="5">
    <source>
        <dbReference type="ARBA" id="ARBA00049880"/>
    </source>
</evidence>
<dbReference type="EMBL" id="CP088147">
    <property type="protein sequence ID" value="UTU54613.1"/>
    <property type="molecule type" value="Genomic_DNA"/>
</dbReference>
<keyword evidence="3" id="KW-0808">Transferase</keyword>
<evidence type="ECO:0000256" key="2">
    <source>
        <dbReference type="ARBA" id="ARBA00022649"/>
    </source>
</evidence>
<dbReference type="AlphaFoldDB" id="A0AB38TJF1"/>
<accession>A0AB38TJF1</accession>
<proteinExistence type="predicted"/>
<evidence type="ECO:0000259" key="6">
    <source>
        <dbReference type="PROSITE" id="PS51186"/>
    </source>
</evidence>
<evidence type="ECO:0000313" key="7">
    <source>
        <dbReference type="EMBL" id="UTU54613.1"/>
    </source>
</evidence>